<feature type="transmembrane region" description="Helical" evidence="6">
    <location>
        <begin position="44"/>
        <end position="74"/>
    </location>
</feature>
<feature type="transmembrane region" description="Helical" evidence="6">
    <location>
        <begin position="12"/>
        <end position="32"/>
    </location>
</feature>
<keyword evidence="5 6" id="KW-0472">Membrane</keyword>
<dbReference type="OMA" id="DNARYLW"/>
<evidence type="ECO:0000256" key="4">
    <source>
        <dbReference type="ARBA" id="ARBA00022989"/>
    </source>
</evidence>
<feature type="transmembrane region" description="Helical" evidence="6">
    <location>
        <begin position="106"/>
        <end position="123"/>
    </location>
</feature>
<evidence type="ECO:0000256" key="3">
    <source>
        <dbReference type="ARBA" id="ARBA00022692"/>
    </source>
</evidence>
<sequence length="157" mass="17766">MEVRLVDEKVQQLKAISNLSALIGGFAMVSIVELNIVPGHPQVLMFAFGTMAATVIALMMFSMVLCSLIMVYILNYRTTHHRAFDIIAWNSRCEADWRRAFSAFKTGVPCFLLNLALLAWVQFQLYQAAAMSITVISLAAVFIWLWYVNVKWASQVR</sequence>
<dbReference type="PANTHER" id="PTHR31501">
    <property type="entry name" value="CALCIUM RELEASE-ACTIVATED CALCIUM CHANNEL PROTEIN 1"/>
    <property type="match status" value="1"/>
</dbReference>
<comment type="subcellular location">
    <subcellularLocation>
        <location evidence="1">Membrane</location>
        <topology evidence="1">Multi-pass membrane protein</topology>
    </subcellularLocation>
</comment>
<dbReference type="PANTHER" id="PTHR31501:SF7">
    <property type="entry name" value="CALCIUM RELEASE-ACTIVATED CALCIUM CHANNEL PROTEIN 1"/>
    <property type="match status" value="1"/>
</dbReference>
<evidence type="ECO:0000313" key="7">
    <source>
        <dbReference type="EMBL" id="KAG8470572.1"/>
    </source>
</evidence>
<dbReference type="Pfam" id="PF07856">
    <property type="entry name" value="Orai-1"/>
    <property type="match status" value="1"/>
</dbReference>
<organism evidence="7 8">
    <name type="scientific">Diacronema lutheri</name>
    <name type="common">Unicellular marine alga</name>
    <name type="synonym">Monochrysis lutheri</name>
    <dbReference type="NCBI Taxonomy" id="2081491"/>
    <lineage>
        <taxon>Eukaryota</taxon>
        <taxon>Haptista</taxon>
        <taxon>Haptophyta</taxon>
        <taxon>Pavlovophyceae</taxon>
        <taxon>Pavlovales</taxon>
        <taxon>Pavlovaceae</taxon>
        <taxon>Diacronema</taxon>
    </lineage>
</organism>
<dbReference type="InterPro" id="IPR038350">
    <property type="entry name" value="Orai_sf"/>
</dbReference>
<reference evidence="7" key="1">
    <citation type="submission" date="2021-05" db="EMBL/GenBank/DDBJ databases">
        <title>The genome of the haptophyte Pavlova lutheri (Diacronema luteri, Pavlovales) - a model for lipid biosynthesis in eukaryotic algae.</title>
        <authorList>
            <person name="Hulatt C.J."/>
            <person name="Posewitz M.C."/>
        </authorList>
    </citation>
    <scope>NUCLEOTIDE SEQUENCE</scope>
    <source>
        <strain evidence="7">NIVA-4/92</strain>
    </source>
</reference>
<name>A0A8J6CD43_DIALT</name>
<keyword evidence="3 6" id="KW-0812">Transmembrane</keyword>
<dbReference type="Proteomes" id="UP000751190">
    <property type="component" value="Unassembled WGS sequence"/>
</dbReference>
<comment type="caution">
    <text evidence="7">The sequence shown here is derived from an EMBL/GenBank/DDBJ whole genome shotgun (WGS) entry which is preliminary data.</text>
</comment>
<dbReference type="InterPro" id="IPR012446">
    <property type="entry name" value="CRAC_channel"/>
</dbReference>
<dbReference type="Gene3D" id="1.20.140.140">
    <property type="entry name" value="Calcium release-activated calcium channel protein Orai"/>
    <property type="match status" value="1"/>
</dbReference>
<dbReference type="OrthoDB" id="61124at2759"/>
<dbReference type="EMBL" id="JAGTXO010000001">
    <property type="protein sequence ID" value="KAG8470572.1"/>
    <property type="molecule type" value="Genomic_DNA"/>
</dbReference>
<keyword evidence="8" id="KW-1185">Reference proteome</keyword>
<evidence type="ECO:0000313" key="8">
    <source>
        <dbReference type="Proteomes" id="UP000751190"/>
    </source>
</evidence>
<keyword evidence="4 6" id="KW-1133">Transmembrane helix</keyword>
<protein>
    <submittedName>
        <fullName evidence="7">Uncharacterized protein</fullName>
    </submittedName>
</protein>
<feature type="transmembrane region" description="Helical" evidence="6">
    <location>
        <begin position="129"/>
        <end position="148"/>
    </location>
</feature>
<evidence type="ECO:0000256" key="1">
    <source>
        <dbReference type="ARBA" id="ARBA00004141"/>
    </source>
</evidence>
<accession>A0A8J6CD43</accession>
<evidence type="ECO:0000256" key="5">
    <source>
        <dbReference type="ARBA" id="ARBA00023136"/>
    </source>
</evidence>
<gene>
    <name evidence="7" type="ORF">KFE25_008993</name>
</gene>
<comment type="similarity">
    <text evidence="2">Belongs to the Orai family.</text>
</comment>
<evidence type="ECO:0000256" key="2">
    <source>
        <dbReference type="ARBA" id="ARBA00008062"/>
    </source>
</evidence>
<evidence type="ECO:0000256" key="6">
    <source>
        <dbReference type="SAM" id="Phobius"/>
    </source>
</evidence>
<proteinExistence type="inferred from homology"/>
<dbReference type="GO" id="GO:0016020">
    <property type="term" value="C:membrane"/>
    <property type="evidence" value="ECO:0007669"/>
    <property type="project" value="UniProtKB-SubCell"/>
</dbReference>
<dbReference type="AlphaFoldDB" id="A0A8J6CD43"/>